<dbReference type="OrthoDB" id="2416429at2759"/>
<name>A0A9N9BWL7_9GLOM</name>
<keyword evidence="3" id="KW-1185">Reference proteome</keyword>
<proteinExistence type="predicted"/>
<dbReference type="AlphaFoldDB" id="A0A9N9BWL7"/>
<feature type="chain" id="PRO_5040266311" evidence="1">
    <location>
        <begin position="20"/>
        <end position="355"/>
    </location>
</feature>
<protein>
    <submittedName>
        <fullName evidence="2">8990_t:CDS:1</fullName>
    </submittedName>
</protein>
<keyword evidence="1" id="KW-0732">Signal</keyword>
<feature type="signal peptide" evidence="1">
    <location>
        <begin position="1"/>
        <end position="19"/>
    </location>
</feature>
<evidence type="ECO:0000313" key="2">
    <source>
        <dbReference type="EMBL" id="CAG8580450.1"/>
    </source>
</evidence>
<dbReference type="EMBL" id="CAJVPS010002994">
    <property type="protein sequence ID" value="CAG8580450.1"/>
    <property type="molecule type" value="Genomic_DNA"/>
</dbReference>
<dbReference type="Proteomes" id="UP000789508">
    <property type="component" value="Unassembled WGS sequence"/>
</dbReference>
<reference evidence="2" key="1">
    <citation type="submission" date="2021-06" db="EMBL/GenBank/DDBJ databases">
        <authorList>
            <person name="Kallberg Y."/>
            <person name="Tangrot J."/>
            <person name="Rosling A."/>
        </authorList>
    </citation>
    <scope>NUCLEOTIDE SEQUENCE</scope>
    <source>
        <strain evidence="2">FL130A</strain>
    </source>
</reference>
<evidence type="ECO:0000256" key="1">
    <source>
        <dbReference type="SAM" id="SignalP"/>
    </source>
</evidence>
<organism evidence="2 3">
    <name type="scientific">Ambispora leptoticha</name>
    <dbReference type="NCBI Taxonomy" id="144679"/>
    <lineage>
        <taxon>Eukaryota</taxon>
        <taxon>Fungi</taxon>
        <taxon>Fungi incertae sedis</taxon>
        <taxon>Mucoromycota</taxon>
        <taxon>Glomeromycotina</taxon>
        <taxon>Glomeromycetes</taxon>
        <taxon>Archaeosporales</taxon>
        <taxon>Ambisporaceae</taxon>
        <taxon>Ambispora</taxon>
    </lineage>
</organism>
<comment type="caution">
    <text evidence="2">The sequence shown here is derived from an EMBL/GenBank/DDBJ whole genome shotgun (WGS) entry which is preliminary data.</text>
</comment>
<evidence type="ECO:0000313" key="3">
    <source>
        <dbReference type="Proteomes" id="UP000789508"/>
    </source>
</evidence>
<accession>A0A9N9BWL7</accession>
<sequence>MSCALVFLFTLTFVSSATAGFHRIPLHTVGIKARGLYSAPLYPSCASLQFPCAAGFPLLPTGCVKSGSLCHGSNLQAAGCYDNALQYCTNCQNQCENCNYGQDSFSVLTRRAPLYLNQCDECQKTHQMEGCANNALEQCCNKQGEVQNCNCYEQSYSNIAKRTFPMATSITAPCECASAPCECGMVGVAPAISPCECGMVGVAPAISPCECGMVGVAPAISPCECGMVGVAPAISPCECGIVGTAPAIPPCGCATSPNVVDAKLCSSNEYQQAGCENHDCQKSTNQANEEQCCNQQEHSYSLVTKRTPLILSQTNECQDQLAKAFCGGEELAQCSDNQIQAAYSEECEKAYNQIV</sequence>
<gene>
    <name evidence="2" type="ORF">ALEPTO_LOCUS7233</name>
</gene>